<accession>T1BKB6</accession>
<evidence type="ECO:0000256" key="1">
    <source>
        <dbReference type="SAM" id="Phobius"/>
    </source>
</evidence>
<evidence type="ECO:0000313" key="2">
    <source>
        <dbReference type="EMBL" id="EQD70237.1"/>
    </source>
</evidence>
<dbReference type="EMBL" id="AUZY01003215">
    <property type="protein sequence ID" value="EQD70237.1"/>
    <property type="molecule type" value="Genomic_DNA"/>
</dbReference>
<keyword evidence="1" id="KW-0472">Membrane</keyword>
<organism evidence="2">
    <name type="scientific">mine drainage metagenome</name>
    <dbReference type="NCBI Taxonomy" id="410659"/>
    <lineage>
        <taxon>unclassified sequences</taxon>
        <taxon>metagenomes</taxon>
        <taxon>ecological metagenomes</taxon>
    </lineage>
</organism>
<keyword evidence="1" id="KW-0812">Transmembrane</keyword>
<reference evidence="2" key="2">
    <citation type="journal article" date="2014" name="ISME J.">
        <title>Microbial stratification in low pH oxic and suboxic macroscopic growths along an acid mine drainage.</title>
        <authorList>
            <person name="Mendez-Garcia C."/>
            <person name="Mesa V."/>
            <person name="Sprenger R.R."/>
            <person name="Richter M."/>
            <person name="Diez M.S."/>
            <person name="Solano J."/>
            <person name="Bargiela R."/>
            <person name="Golyshina O.V."/>
            <person name="Manteca A."/>
            <person name="Ramos J.L."/>
            <person name="Gallego J.R."/>
            <person name="Llorente I."/>
            <person name="Martins Dos Santos V.A."/>
            <person name="Jensen O.N."/>
            <person name="Pelaez A.I."/>
            <person name="Sanchez J."/>
            <person name="Ferrer M."/>
        </authorList>
    </citation>
    <scope>NUCLEOTIDE SEQUENCE</scope>
</reference>
<reference evidence="2" key="1">
    <citation type="submission" date="2013-08" db="EMBL/GenBank/DDBJ databases">
        <authorList>
            <person name="Mendez C."/>
            <person name="Richter M."/>
            <person name="Ferrer M."/>
            <person name="Sanchez J."/>
        </authorList>
    </citation>
    <scope>NUCLEOTIDE SEQUENCE</scope>
</reference>
<sequence>MLEKRHEQLKSVYAVMPMLFKNVERIEAFLFVYFIVMLLQALIERQIRMSMEEQKIRTLPIYPEHRECYAPTTDRVVSIFADVQEHRLFDGENKIKTFVTPLTGLQVFLLSLAEVPPSSYSLSDE</sequence>
<gene>
    <name evidence="2" type="ORF">B1B_05116</name>
</gene>
<comment type="caution">
    <text evidence="2">The sequence shown here is derived from an EMBL/GenBank/DDBJ whole genome shotgun (WGS) entry which is preliminary data.</text>
</comment>
<name>T1BKB6_9ZZZZ</name>
<protein>
    <submittedName>
        <fullName evidence="2">Uncharacterized protein</fullName>
    </submittedName>
</protein>
<proteinExistence type="predicted"/>
<keyword evidence="1" id="KW-1133">Transmembrane helix</keyword>
<dbReference type="AlphaFoldDB" id="T1BKB6"/>
<feature type="transmembrane region" description="Helical" evidence="1">
    <location>
        <begin position="26"/>
        <end position="43"/>
    </location>
</feature>